<name>A0ABN9A2C1_RANTA</name>
<feature type="region of interest" description="Disordered" evidence="1">
    <location>
        <begin position="1"/>
        <end position="33"/>
    </location>
</feature>
<keyword evidence="3" id="KW-1185">Reference proteome</keyword>
<sequence>MHSSVIAWRTPSLTEKPGRPQSTGSQRVRQDRSDPAHINTSFFFFFFWCGSSAPVRVEREGGAAAWLAGTLAAPSVQGHKLPQGQELWPYQRFVFKPLVAGNQKVSLASLSP</sequence>
<protein>
    <submittedName>
        <fullName evidence="2">Uncharacterized protein</fullName>
    </submittedName>
</protein>
<dbReference type="EMBL" id="OX460343">
    <property type="protein sequence ID" value="CAI9180390.1"/>
    <property type="molecule type" value="Genomic_DNA"/>
</dbReference>
<evidence type="ECO:0000313" key="2">
    <source>
        <dbReference type="EMBL" id="CAI9180390.1"/>
    </source>
</evidence>
<evidence type="ECO:0000256" key="1">
    <source>
        <dbReference type="SAM" id="MobiDB-lite"/>
    </source>
</evidence>
<proteinExistence type="predicted"/>
<evidence type="ECO:0000313" key="3">
    <source>
        <dbReference type="Proteomes" id="UP001176941"/>
    </source>
</evidence>
<dbReference type="Proteomes" id="UP001176941">
    <property type="component" value="Chromosome X"/>
</dbReference>
<reference evidence="2" key="1">
    <citation type="submission" date="2023-04" db="EMBL/GenBank/DDBJ databases">
        <authorList>
            <consortium name="ELIXIR-Norway"/>
        </authorList>
    </citation>
    <scope>NUCLEOTIDE SEQUENCE [LARGE SCALE GENOMIC DNA]</scope>
</reference>
<gene>
    <name evidence="2" type="ORF">MRATA1EN1_LOCUS29352</name>
</gene>
<accession>A0ABN9A2C1</accession>
<organism evidence="2 3">
    <name type="scientific">Rangifer tarandus platyrhynchus</name>
    <name type="common">Svalbard reindeer</name>
    <dbReference type="NCBI Taxonomy" id="3082113"/>
    <lineage>
        <taxon>Eukaryota</taxon>
        <taxon>Metazoa</taxon>
        <taxon>Chordata</taxon>
        <taxon>Craniata</taxon>
        <taxon>Vertebrata</taxon>
        <taxon>Euteleostomi</taxon>
        <taxon>Mammalia</taxon>
        <taxon>Eutheria</taxon>
        <taxon>Laurasiatheria</taxon>
        <taxon>Artiodactyla</taxon>
        <taxon>Ruminantia</taxon>
        <taxon>Pecora</taxon>
        <taxon>Cervidae</taxon>
        <taxon>Odocoileinae</taxon>
        <taxon>Rangifer</taxon>
    </lineage>
</organism>